<sequence>MRWAVRVKLPGLQAAASTKERLCSPRSNPKRTGFHPAPRSTRRAKKVGRSYCGAKGSALANPRQPARTELAPSLGLCSTSEREAGSGCTKMDGTLFLTDAGFFS</sequence>
<evidence type="ECO:0000313" key="3">
    <source>
        <dbReference type="Proteomes" id="UP001232148"/>
    </source>
</evidence>
<reference evidence="2" key="1">
    <citation type="submission" date="2021-06" db="EMBL/GenBank/DDBJ databases">
        <title>Comparative genomics, transcriptomics and evolutionary studies reveal genomic signatures of adaptation to plant cell wall in hemibiotrophic fungi.</title>
        <authorList>
            <consortium name="DOE Joint Genome Institute"/>
            <person name="Baroncelli R."/>
            <person name="Diaz J.F."/>
            <person name="Benocci T."/>
            <person name="Peng M."/>
            <person name="Battaglia E."/>
            <person name="Haridas S."/>
            <person name="Andreopoulos W."/>
            <person name="Labutti K."/>
            <person name="Pangilinan J."/>
            <person name="Floch G.L."/>
            <person name="Makela M.R."/>
            <person name="Henrissat B."/>
            <person name="Grigoriev I.V."/>
            <person name="Crouch J.A."/>
            <person name="De Vries R.P."/>
            <person name="Sukno S.A."/>
            <person name="Thon M.R."/>
        </authorList>
    </citation>
    <scope>NUCLEOTIDE SEQUENCE</scope>
    <source>
        <strain evidence="2">MAFF235873</strain>
    </source>
</reference>
<organism evidence="2 3">
    <name type="scientific">Colletotrichum zoysiae</name>
    <dbReference type="NCBI Taxonomy" id="1216348"/>
    <lineage>
        <taxon>Eukaryota</taxon>
        <taxon>Fungi</taxon>
        <taxon>Dikarya</taxon>
        <taxon>Ascomycota</taxon>
        <taxon>Pezizomycotina</taxon>
        <taxon>Sordariomycetes</taxon>
        <taxon>Hypocreomycetidae</taxon>
        <taxon>Glomerellales</taxon>
        <taxon>Glomerellaceae</taxon>
        <taxon>Colletotrichum</taxon>
        <taxon>Colletotrichum graminicola species complex</taxon>
    </lineage>
</organism>
<comment type="caution">
    <text evidence="2">The sequence shown here is derived from an EMBL/GenBank/DDBJ whole genome shotgun (WGS) entry which is preliminary data.</text>
</comment>
<dbReference type="Proteomes" id="UP001232148">
    <property type="component" value="Unassembled WGS sequence"/>
</dbReference>
<dbReference type="AlphaFoldDB" id="A0AAD9M0L8"/>
<proteinExistence type="predicted"/>
<name>A0AAD9M0L8_9PEZI</name>
<gene>
    <name evidence="2" type="ORF">LX32DRAFT_655750</name>
</gene>
<evidence type="ECO:0000256" key="1">
    <source>
        <dbReference type="SAM" id="MobiDB-lite"/>
    </source>
</evidence>
<keyword evidence="3" id="KW-1185">Reference proteome</keyword>
<feature type="region of interest" description="Disordered" evidence="1">
    <location>
        <begin position="16"/>
        <end position="47"/>
    </location>
</feature>
<protein>
    <submittedName>
        <fullName evidence="2">Uncharacterized protein</fullName>
    </submittedName>
</protein>
<accession>A0AAD9M0L8</accession>
<dbReference type="EMBL" id="MU842946">
    <property type="protein sequence ID" value="KAK2025095.1"/>
    <property type="molecule type" value="Genomic_DNA"/>
</dbReference>
<evidence type="ECO:0000313" key="2">
    <source>
        <dbReference type="EMBL" id="KAK2025095.1"/>
    </source>
</evidence>